<dbReference type="OrthoDB" id="1658288at2759"/>
<name>A0A9P7Y896_9HELO</name>
<evidence type="ECO:0000256" key="1">
    <source>
        <dbReference type="SAM" id="MobiDB-lite"/>
    </source>
</evidence>
<dbReference type="InterPro" id="IPR046670">
    <property type="entry name" value="DUF6540"/>
</dbReference>
<dbReference type="EMBL" id="MU251835">
    <property type="protein sequence ID" value="KAG9228964.1"/>
    <property type="molecule type" value="Genomic_DNA"/>
</dbReference>
<dbReference type="Pfam" id="PF20174">
    <property type="entry name" value="DUF6540"/>
    <property type="match status" value="1"/>
</dbReference>
<evidence type="ECO:0000313" key="2">
    <source>
        <dbReference type="EMBL" id="KAG9228964.1"/>
    </source>
</evidence>
<feature type="compositionally biased region" description="Basic and acidic residues" evidence="1">
    <location>
        <begin position="43"/>
        <end position="57"/>
    </location>
</feature>
<protein>
    <submittedName>
        <fullName evidence="2">Uncharacterized protein</fullName>
    </submittedName>
</protein>
<organism evidence="2 3">
    <name type="scientific">Amylocarpus encephaloides</name>
    <dbReference type="NCBI Taxonomy" id="45428"/>
    <lineage>
        <taxon>Eukaryota</taxon>
        <taxon>Fungi</taxon>
        <taxon>Dikarya</taxon>
        <taxon>Ascomycota</taxon>
        <taxon>Pezizomycotina</taxon>
        <taxon>Leotiomycetes</taxon>
        <taxon>Helotiales</taxon>
        <taxon>Helotiales incertae sedis</taxon>
        <taxon>Amylocarpus</taxon>
    </lineage>
</organism>
<reference evidence="2" key="1">
    <citation type="journal article" date="2021" name="IMA Fungus">
        <title>Genomic characterization of three marine fungi, including Emericellopsis atlantica sp. nov. with signatures of a generalist lifestyle and marine biomass degradation.</title>
        <authorList>
            <person name="Hagestad O.C."/>
            <person name="Hou L."/>
            <person name="Andersen J.H."/>
            <person name="Hansen E.H."/>
            <person name="Altermark B."/>
            <person name="Li C."/>
            <person name="Kuhnert E."/>
            <person name="Cox R.J."/>
            <person name="Crous P.W."/>
            <person name="Spatafora J.W."/>
            <person name="Lail K."/>
            <person name="Amirebrahimi M."/>
            <person name="Lipzen A."/>
            <person name="Pangilinan J."/>
            <person name="Andreopoulos W."/>
            <person name="Hayes R.D."/>
            <person name="Ng V."/>
            <person name="Grigoriev I.V."/>
            <person name="Jackson S.A."/>
            <person name="Sutton T.D.S."/>
            <person name="Dobson A.D.W."/>
            <person name="Rama T."/>
        </authorList>
    </citation>
    <scope>NUCLEOTIDE SEQUENCE</scope>
    <source>
        <strain evidence="2">TRa018bII</strain>
    </source>
</reference>
<dbReference type="Proteomes" id="UP000824998">
    <property type="component" value="Unassembled WGS sequence"/>
</dbReference>
<dbReference type="AlphaFoldDB" id="A0A9P7Y896"/>
<feature type="region of interest" description="Disordered" evidence="1">
    <location>
        <begin position="36"/>
        <end position="62"/>
    </location>
</feature>
<comment type="caution">
    <text evidence="2">The sequence shown here is derived from an EMBL/GenBank/DDBJ whole genome shotgun (WGS) entry which is preliminary data.</text>
</comment>
<gene>
    <name evidence="2" type="ORF">BJ875DRAFT_216096</name>
</gene>
<evidence type="ECO:0000313" key="3">
    <source>
        <dbReference type="Proteomes" id="UP000824998"/>
    </source>
</evidence>
<keyword evidence="3" id="KW-1185">Reference proteome</keyword>
<accession>A0A9P7Y896</accession>
<sequence>MGTPMAGYMLEFKRNYSPTMTQERHETYPIREVLANNIVDSTDNERSRDSKPRDNLERAATWVPPPRISENFRAPVNNTTSRRCQEWTTDYVRLLVDNSIIAEGALDVVQDKRD</sequence>
<proteinExistence type="predicted"/>